<dbReference type="KEGG" id="vg:23680036"/>
<gene>
    <name evidence="1" type="primary">ORF51</name>
</gene>
<protein>
    <submittedName>
        <fullName evidence="1">Uncharacterized protein</fullName>
    </submittedName>
</protein>
<keyword evidence="2" id="KW-1185">Reference proteome</keyword>
<sequence>MNYEMTKILVTALVADTSATVEWAQDVLGGDAFGVAVSLGDKLFLVYQMDNDPQEDWLVDIMETEGEMAYCPDVQGFASQAAALRYLASKI</sequence>
<evidence type="ECO:0000313" key="2">
    <source>
        <dbReference type="Proteomes" id="UP000030226"/>
    </source>
</evidence>
<organism evidence="1 2">
    <name type="scientific">Pseudomonas phage vB_PaeS_PAO1_Ab18</name>
    <dbReference type="NCBI Taxonomy" id="1548905"/>
    <lineage>
        <taxon>Viruses</taxon>
        <taxon>Duplodnaviria</taxon>
        <taxon>Heunggongvirae</taxon>
        <taxon>Uroviricota</taxon>
        <taxon>Caudoviricetes</taxon>
        <taxon>Mesyanzhinovviridae</taxon>
        <taxon>Bradleyvirinae</taxon>
        <taxon>Abidjanvirus</taxon>
        <taxon>Abidjanvirus Ab18</taxon>
        <taxon>Pseudomonas virus Ab18</taxon>
    </lineage>
</organism>
<dbReference type="RefSeq" id="YP_009125154.1">
    <property type="nucleotide sequence ID" value="NC_026594.1"/>
</dbReference>
<accession>A0A0A1IVS2</accession>
<dbReference type="Proteomes" id="UP000030226">
    <property type="component" value="Segment"/>
</dbReference>
<proteinExistence type="predicted"/>
<name>A0A0A1IVS2_9CAUD</name>
<dbReference type="OrthoDB" id="35145at10239"/>
<dbReference type="EMBL" id="LN610577">
    <property type="protein sequence ID" value="CEF89690.1"/>
    <property type="molecule type" value="Genomic_DNA"/>
</dbReference>
<reference evidence="1 2" key="1">
    <citation type="journal article" date="2015" name="PLoS ONE">
        <title>Investigation of a Large Collection of Pseudomonas aeruginosa Bacteriophages Collected from a Single Environmental Source in Abidjan, Cote d'Ivoire.</title>
        <authorList>
            <person name="Essoh C."/>
            <person name="Latino L."/>
            <person name="Midoux C."/>
            <person name="Blouin Y."/>
            <person name="Loukou G."/>
            <person name="Nguetta S.P."/>
            <person name="Lathro S."/>
            <person name="Cablanmian A."/>
            <person name="Kouassi A.K."/>
            <person name="Vergnaud G."/>
            <person name="Pourcel C."/>
        </authorList>
    </citation>
    <scope>NUCLEOTIDE SEQUENCE [LARGE SCALE GENOMIC DNA]</scope>
    <source>
        <strain evidence="1">Ab18</strain>
    </source>
</reference>
<dbReference type="GeneID" id="23680036"/>
<evidence type="ECO:0000313" key="1">
    <source>
        <dbReference type="EMBL" id="CEF89690.1"/>
    </source>
</evidence>